<sequence length="55" mass="6132">MSYQEQFPTIWDTPPKTTAPTDQAATREATAKPQPSPFKEAFLTIWDSTKSKTAS</sequence>
<dbReference type="EMBL" id="JAWXXT010000001">
    <property type="protein sequence ID" value="MDX5979147.1"/>
    <property type="molecule type" value="Genomic_DNA"/>
</dbReference>
<gene>
    <name evidence="2" type="ORF">SIL78_16500</name>
</gene>
<feature type="region of interest" description="Disordered" evidence="1">
    <location>
        <begin position="1"/>
        <end position="37"/>
    </location>
</feature>
<dbReference type="AlphaFoldDB" id="A0AAJ2S1Q8"/>
<organism evidence="2 3">
    <name type="scientific">Vreelandella alkaliphila</name>
    <dbReference type="NCBI Taxonomy" id="272774"/>
    <lineage>
        <taxon>Bacteria</taxon>
        <taxon>Pseudomonadati</taxon>
        <taxon>Pseudomonadota</taxon>
        <taxon>Gammaproteobacteria</taxon>
        <taxon>Oceanospirillales</taxon>
        <taxon>Halomonadaceae</taxon>
        <taxon>Vreelandella</taxon>
    </lineage>
</organism>
<dbReference type="Proteomes" id="UP001276761">
    <property type="component" value="Unassembled WGS sequence"/>
</dbReference>
<comment type="caution">
    <text evidence="2">The sequence shown here is derived from an EMBL/GenBank/DDBJ whole genome shotgun (WGS) entry which is preliminary data.</text>
</comment>
<reference evidence="2" key="1">
    <citation type="submission" date="2023-11" db="EMBL/GenBank/DDBJ databases">
        <title>MicrobeMod: A computational toolkit for identifying prokaryotic methylation and restriction-modification with nanopore sequencing.</title>
        <authorList>
            <person name="Crits-Christoph A."/>
            <person name="Kang S.C."/>
            <person name="Lee H."/>
            <person name="Ostrov N."/>
        </authorList>
    </citation>
    <scope>NUCLEOTIDE SEQUENCE</scope>
    <source>
        <strain evidence="2">ATCC BAA-953</strain>
    </source>
</reference>
<evidence type="ECO:0000313" key="3">
    <source>
        <dbReference type="Proteomes" id="UP001276761"/>
    </source>
</evidence>
<dbReference type="GeneID" id="303167129"/>
<evidence type="ECO:0000313" key="2">
    <source>
        <dbReference type="EMBL" id="MDX5979147.1"/>
    </source>
</evidence>
<protein>
    <submittedName>
        <fullName evidence="2">Uncharacterized protein</fullName>
    </submittedName>
</protein>
<dbReference type="RefSeq" id="WP_167457126.1">
    <property type="nucleotide sequence ID" value="NZ_CANKXH010000021.1"/>
</dbReference>
<evidence type="ECO:0000256" key="1">
    <source>
        <dbReference type="SAM" id="MobiDB-lite"/>
    </source>
</evidence>
<feature type="compositionally biased region" description="Polar residues" evidence="1">
    <location>
        <begin position="15"/>
        <end position="24"/>
    </location>
</feature>
<proteinExistence type="predicted"/>
<accession>A0AAJ2S1Q8</accession>
<name>A0AAJ2S1Q8_9GAMM</name>